<dbReference type="EMBL" id="UPXX01000029">
    <property type="protein sequence ID" value="VBB45244.1"/>
    <property type="molecule type" value="Genomic_DNA"/>
</dbReference>
<dbReference type="InterPro" id="IPR030393">
    <property type="entry name" value="G_ENGB_dom"/>
</dbReference>
<comment type="cofactor">
    <cofactor evidence="1">
        <name>Mg(2+)</name>
        <dbReference type="ChEBI" id="CHEBI:18420"/>
    </cofactor>
</comment>
<dbReference type="InterPro" id="IPR019987">
    <property type="entry name" value="GTP-bd_ribosome_bio_YsxC"/>
</dbReference>
<dbReference type="GO" id="GO:0005829">
    <property type="term" value="C:cytosol"/>
    <property type="evidence" value="ECO:0007669"/>
    <property type="project" value="TreeGrafter"/>
</dbReference>
<keyword evidence="4" id="KW-0479">Metal-binding</keyword>
<gene>
    <name evidence="10 12" type="primary">engB</name>
    <name evidence="12" type="ORF">TRIP_B350272</name>
</gene>
<name>A0A653AB68_UNCDX</name>
<dbReference type="AlphaFoldDB" id="A0A653AB68"/>
<keyword evidence="8 10" id="KW-0717">Septation</keyword>
<proteinExistence type="inferred from homology"/>
<dbReference type="PROSITE" id="PS51706">
    <property type="entry name" value="G_ENGB"/>
    <property type="match status" value="1"/>
</dbReference>
<evidence type="ECO:0000256" key="8">
    <source>
        <dbReference type="ARBA" id="ARBA00023210"/>
    </source>
</evidence>
<dbReference type="FunFam" id="3.40.50.300:FF:000098">
    <property type="entry name" value="Probable GTP-binding protein EngB"/>
    <property type="match status" value="1"/>
</dbReference>
<evidence type="ECO:0000256" key="7">
    <source>
        <dbReference type="ARBA" id="ARBA00023134"/>
    </source>
</evidence>
<dbReference type="InterPro" id="IPR027417">
    <property type="entry name" value="P-loop_NTPase"/>
</dbReference>
<sequence length="206" mass="22845">MDAAFVKAAYRKDQFPPPDRPEVAFAGRSNVGKSSLINVLVNRRGLARTSASPGRTQAINFFRLDDAFYLVDLPGYGFAKVPLSVKESWRRMVEEYLLNRSNLAAVVVILDIRRDPAPGDKELLEWLEAYGIPALPVLTKADKLSRNQAQGRLRDIATSLSGLLPMPPILFSAKTRQGRDEIWKAIHSLAAGPRDYSSLNRPSSNP</sequence>
<evidence type="ECO:0000256" key="6">
    <source>
        <dbReference type="ARBA" id="ARBA00022842"/>
    </source>
</evidence>
<accession>A0A653AB68</accession>
<evidence type="ECO:0000256" key="5">
    <source>
        <dbReference type="ARBA" id="ARBA00022741"/>
    </source>
</evidence>
<dbReference type="HAMAP" id="MF_00321">
    <property type="entry name" value="GTPase_EngB"/>
    <property type="match status" value="1"/>
</dbReference>
<comment type="similarity">
    <text evidence="2 10">Belongs to the TRAFAC class TrmE-Era-EngA-EngB-Septin-like GTPase superfamily. EngB GTPase family.</text>
</comment>
<dbReference type="InterPro" id="IPR006073">
    <property type="entry name" value="GTP-bd"/>
</dbReference>
<organism evidence="12">
    <name type="scientific">Uncultured Desulfatiglans sp</name>
    <dbReference type="NCBI Taxonomy" id="1748965"/>
    <lineage>
        <taxon>Bacteria</taxon>
        <taxon>Pseudomonadati</taxon>
        <taxon>Thermodesulfobacteriota</taxon>
        <taxon>Desulfobacteria</taxon>
        <taxon>Desulfatiglandales</taxon>
        <taxon>Desulfatiglandaceae</taxon>
        <taxon>Desulfatiglans</taxon>
        <taxon>environmental samples</taxon>
    </lineage>
</organism>
<dbReference type="GO" id="GO:0000917">
    <property type="term" value="P:division septum assembly"/>
    <property type="evidence" value="ECO:0007669"/>
    <property type="project" value="UniProtKB-KW"/>
</dbReference>
<comment type="function">
    <text evidence="10">Necessary for normal cell division and for the maintenance of normal septation.</text>
</comment>
<reference evidence="12" key="1">
    <citation type="submission" date="2018-07" db="EMBL/GenBank/DDBJ databases">
        <authorList>
            <consortium name="Genoscope - CEA"/>
            <person name="William W."/>
        </authorList>
    </citation>
    <scope>NUCLEOTIDE SEQUENCE</scope>
    <source>
        <strain evidence="12">IK1</strain>
    </source>
</reference>
<dbReference type="Pfam" id="PF01926">
    <property type="entry name" value="MMR_HSR1"/>
    <property type="match status" value="1"/>
</dbReference>
<evidence type="ECO:0000259" key="11">
    <source>
        <dbReference type="PROSITE" id="PS51706"/>
    </source>
</evidence>
<dbReference type="GO" id="GO:0005525">
    <property type="term" value="F:GTP binding"/>
    <property type="evidence" value="ECO:0007669"/>
    <property type="project" value="UniProtKB-UniRule"/>
</dbReference>
<dbReference type="PANTHER" id="PTHR11649">
    <property type="entry name" value="MSS1/TRME-RELATED GTP-BINDING PROTEIN"/>
    <property type="match status" value="1"/>
</dbReference>
<keyword evidence="6" id="KW-0460">Magnesium</keyword>
<keyword evidence="3 10" id="KW-0132">Cell division</keyword>
<dbReference type="NCBIfam" id="TIGR03598">
    <property type="entry name" value="GTPase_YsxC"/>
    <property type="match status" value="1"/>
</dbReference>
<dbReference type="GO" id="GO:0046872">
    <property type="term" value="F:metal ion binding"/>
    <property type="evidence" value="ECO:0007669"/>
    <property type="project" value="UniProtKB-KW"/>
</dbReference>
<evidence type="ECO:0000256" key="10">
    <source>
        <dbReference type="HAMAP-Rule" id="MF_00321"/>
    </source>
</evidence>
<dbReference type="Gene3D" id="3.40.50.300">
    <property type="entry name" value="P-loop containing nucleotide triphosphate hydrolases"/>
    <property type="match status" value="1"/>
</dbReference>
<dbReference type="CDD" id="cd01876">
    <property type="entry name" value="YihA_EngB"/>
    <property type="match status" value="1"/>
</dbReference>
<evidence type="ECO:0000256" key="4">
    <source>
        <dbReference type="ARBA" id="ARBA00022723"/>
    </source>
</evidence>
<evidence type="ECO:0000256" key="9">
    <source>
        <dbReference type="ARBA" id="ARBA00023306"/>
    </source>
</evidence>
<protein>
    <recommendedName>
        <fullName evidence="10">Probable GTP-binding protein EngB</fullName>
    </recommendedName>
</protein>
<feature type="domain" description="EngB-type G" evidence="11">
    <location>
        <begin position="19"/>
        <end position="192"/>
    </location>
</feature>
<keyword evidence="7 10" id="KW-0342">GTP-binding</keyword>
<keyword evidence="5 10" id="KW-0547">Nucleotide-binding</keyword>
<evidence type="ECO:0000256" key="2">
    <source>
        <dbReference type="ARBA" id="ARBA00009638"/>
    </source>
</evidence>
<keyword evidence="9 10" id="KW-0131">Cell cycle</keyword>
<dbReference type="PANTHER" id="PTHR11649:SF13">
    <property type="entry name" value="ENGB-TYPE G DOMAIN-CONTAINING PROTEIN"/>
    <property type="match status" value="1"/>
</dbReference>
<evidence type="ECO:0000256" key="3">
    <source>
        <dbReference type="ARBA" id="ARBA00022618"/>
    </source>
</evidence>
<evidence type="ECO:0000256" key="1">
    <source>
        <dbReference type="ARBA" id="ARBA00001946"/>
    </source>
</evidence>
<evidence type="ECO:0000313" key="12">
    <source>
        <dbReference type="EMBL" id="VBB45244.1"/>
    </source>
</evidence>
<dbReference type="SUPFAM" id="SSF52540">
    <property type="entry name" value="P-loop containing nucleoside triphosphate hydrolases"/>
    <property type="match status" value="1"/>
</dbReference>